<evidence type="ECO:0000256" key="1">
    <source>
        <dbReference type="SAM" id="MobiDB-lite"/>
    </source>
</evidence>
<evidence type="ECO:0000313" key="3">
    <source>
        <dbReference type="Proteomes" id="UP000727962"/>
    </source>
</evidence>
<gene>
    <name evidence="2" type="ORF">HYR64_05140</name>
</gene>
<dbReference type="Proteomes" id="UP000727962">
    <property type="component" value="Unassembled WGS sequence"/>
</dbReference>
<proteinExistence type="predicted"/>
<feature type="region of interest" description="Disordered" evidence="1">
    <location>
        <begin position="328"/>
        <end position="369"/>
    </location>
</feature>
<reference evidence="2" key="1">
    <citation type="submission" date="2020-07" db="EMBL/GenBank/DDBJ databases">
        <title>Huge and variable diversity of episymbiotic CPR bacteria and DPANN archaea in groundwater ecosystems.</title>
        <authorList>
            <person name="He C.Y."/>
            <person name="Keren R."/>
            <person name="Whittaker M."/>
            <person name="Farag I.F."/>
            <person name="Doudna J."/>
            <person name="Cate J.H.D."/>
            <person name="Banfield J.F."/>
        </authorList>
    </citation>
    <scope>NUCLEOTIDE SEQUENCE</scope>
    <source>
        <strain evidence="2">NC_groundwater_17_Pr7_B-0.1um_64_12</strain>
    </source>
</reference>
<protein>
    <submittedName>
        <fullName evidence="2">Uncharacterized protein</fullName>
    </submittedName>
</protein>
<sequence length="369" mass="39509">MRRIVLVVPGLVGGPDSESVLRHRLPAFERMAEIGALCKVSPIPLLEAPEALWLGLPPSEGQLRQGPLTVAALGADPPARSTHFHVSPLALVDGRVMALGASLTETEARQVVKTAKRLNTSSLTFVAGDAEDHGLVWESLVDMVTRGPTEAVGKPISTVMPEGDGDRVLRRFIDDSINLLSEQAFNLLREEEGLASVNLLWPWGHGVRLPVPNLALRRGEVVQVESASLRLAGLSRLVGYRHGDRSDLGRGLNLKLAVLSERALLAQACIQVIDVPGALRAAGQTEELDWFVHELNRDLIQPLMDSLPTTPTRLTLIAPGLEAGLACTAESGRPGSGSAPFDERALDDRSLSTNDARTLIERGLAGPEG</sequence>
<name>A0A931LS64_FIMGI</name>
<organism evidence="2 3">
    <name type="scientific">Fimbriimonas ginsengisoli</name>
    <dbReference type="NCBI Taxonomy" id="1005039"/>
    <lineage>
        <taxon>Bacteria</taxon>
        <taxon>Bacillati</taxon>
        <taxon>Armatimonadota</taxon>
        <taxon>Fimbriimonadia</taxon>
        <taxon>Fimbriimonadales</taxon>
        <taxon>Fimbriimonadaceae</taxon>
        <taxon>Fimbriimonas</taxon>
    </lineage>
</organism>
<dbReference type="GO" id="GO:0004619">
    <property type="term" value="F:phosphoglycerate mutase activity"/>
    <property type="evidence" value="ECO:0007669"/>
    <property type="project" value="InterPro"/>
</dbReference>
<evidence type="ECO:0000313" key="2">
    <source>
        <dbReference type="EMBL" id="MBI1756473.1"/>
    </source>
</evidence>
<accession>A0A931LS64</accession>
<dbReference type="AlphaFoldDB" id="A0A931LS64"/>
<dbReference type="EMBL" id="JACOSL010000031">
    <property type="protein sequence ID" value="MBI1756473.1"/>
    <property type="molecule type" value="Genomic_DNA"/>
</dbReference>
<feature type="compositionally biased region" description="Basic and acidic residues" evidence="1">
    <location>
        <begin position="341"/>
        <end position="350"/>
    </location>
</feature>
<comment type="caution">
    <text evidence="2">The sequence shown here is derived from an EMBL/GenBank/DDBJ whole genome shotgun (WGS) entry which is preliminary data.</text>
</comment>